<dbReference type="InterPro" id="IPR029479">
    <property type="entry name" value="Nitroreductase"/>
</dbReference>
<dbReference type="STRING" id="246191.SAMN05660337_0577"/>
<dbReference type="PANTHER" id="PTHR43673">
    <property type="entry name" value="NAD(P)H NITROREDUCTASE YDGI-RELATED"/>
    <property type="match status" value="1"/>
</dbReference>
<evidence type="ECO:0000256" key="1">
    <source>
        <dbReference type="ARBA" id="ARBA00007118"/>
    </source>
</evidence>
<evidence type="ECO:0000259" key="3">
    <source>
        <dbReference type="Pfam" id="PF00881"/>
    </source>
</evidence>
<name>A0A1G9C7W4_9BACT</name>
<keyword evidence="2" id="KW-0560">Oxidoreductase</keyword>
<evidence type="ECO:0000313" key="5">
    <source>
        <dbReference type="Proteomes" id="UP000199053"/>
    </source>
</evidence>
<proteinExistence type="inferred from homology"/>
<dbReference type="EMBL" id="FNGA01000001">
    <property type="protein sequence ID" value="SDK47739.1"/>
    <property type="molecule type" value="Genomic_DNA"/>
</dbReference>
<sequence>MEVLEAIHTRRSVRKYEDKPISEELIKELLSAAMVAPSAGNAQPWQFIVIDDHEKLAGVKEYSKYATMVEHAPAGILVCGDLSLEKFPGYWVQDCAAATQNLLLAAHGKGLGAVWTGIYPMEDRVKAFSQHFNLPEKVIPLSLIVIGWPDQEQKYKDRYKEERVHKNSW</sequence>
<dbReference type="InterPro" id="IPR000415">
    <property type="entry name" value="Nitroreductase-like"/>
</dbReference>
<dbReference type="Pfam" id="PF00881">
    <property type="entry name" value="Nitroreductase"/>
    <property type="match status" value="1"/>
</dbReference>
<organism evidence="4 5">
    <name type="scientific">Maridesulfovibrio ferrireducens</name>
    <dbReference type="NCBI Taxonomy" id="246191"/>
    <lineage>
        <taxon>Bacteria</taxon>
        <taxon>Pseudomonadati</taxon>
        <taxon>Thermodesulfobacteriota</taxon>
        <taxon>Desulfovibrionia</taxon>
        <taxon>Desulfovibrionales</taxon>
        <taxon>Desulfovibrionaceae</taxon>
        <taxon>Maridesulfovibrio</taxon>
    </lineage>
</organism>
<gene>
    <name evidence="4" type="ORF">SAMN05660337_0577</name>
</gene>
<dbReference type="Proteomes" id="UP000199053">
    <property type="component" value="Unassembled WGS sequence"/>
</dbReference>
<dbReference type="Gene3D" id="3.40.109.10">
    <property type="entry name" value="NADH Oxidase"/>
    <property type="match status" value="1"/>
</dbReference>
<reference evidence="5" key="1">
    <citation type="submission" date="2016-10" db="EMBL/GenBank/DDBJ databases">
        <authorList>
            <person name="Varghese N."/>
            <person name="Submissions S."/>
        </authorList>
    </citation>
    <scope>NUCLEOTIDE SEQUENCE [LARGE SCALE GENOMIC DNA]</scope>
    <source>
        <strain evidence="5">DSM 16995</strain>
    </source>
</reference>
<keyword evidence="5" id="KW-1185">Reference proteome</keyword>
<accession>A0A1G9C7W4</accession>
<comment type="similarity">
    <text evidence="1">Belongs to the nitroreductase family.</text>
</comment>
<dbReference type="RefSeq" id="WP_092158042.1">
    <property type="nucleotide sequence ID" value="NZ_FNGA01000001.1"/>
</dbReference>
<feature type="domain" description="Nitroreductase" evidence="3">
    <location>
        <begin position="7"/>
        <end position="64"/>
    </location>
</feature>
<evidence type="ECO:0000256" key="2">
    <source>
        <dbReference type="ARBA" id="ARBA00023002"/>
    </source>
</evidence>
<dbReference type="GO" id="GO:0016491">
    <property type="term" value="F:oxidoreductase activity"/>
    <property type="evidence" value="ECO:0007669"/>
    <property type="project" value="UniProtKB-KW"/>
</dbReference>
<protein>
    <submittedName>
        <fullName evidence="4">Nitroreductase</fullName>
    </submittedName>
</protein>
<dbReference type="AlphaFoldDB" id="A0A1G9C7W4"/>
<dbReference type="CDD" id="cd02150">
    <property type="entry name" value="nitroreductase"/>
    <property type="match status" value="1"/>
</dbReference>
<dbReference type="PANTHER" id="PTHR43673:SF10">
    <property type="entry name" value="NADH DEHYDROGENASE_NAD(P)H NITROREDUCTASE XCC3605-RELATED"/>
    <property type="match status" value="1"/>
</dbReference>
<evidence type="ECO:0000313" key="4">
    <source>
        <dbReference type="EMBL" id="SDK47739.1"/>
    </source>
</evidence>
<dbReference type="SUPFAM" id="SSF55469">
    <property type="entry name" value="FMN-dependent nitroreductase-like"/>
    <property type="match status" value="1"/>
</dbReference>
<dbReference type="OrthoDB" id="9798230at2"/>